<evidence type="ECO:0000313" key="2">
    <source>
        <dbReference type="EMBL" id="CAG6748380.1"/>
    </source>
</evidence>
<evidence type="ECO:0000256" key="1">
    <source>
        <dbReference type="SAM" id="MobiDB-lite"/>
    </source>
</evidence>
<organism evidence="2">
    <name type="scientific">Cacopsylla melanoneura</name>
    <dbReference type="NCBI Taxonomy" id="428564"/>
    <lineage>
        <taxon>Eukaryota</taxon>
        <taxon>Metazoa</taxon>
        <taxon>Ecdysozoa</taxon>
        <taxon>Arthropoda</taxon>
        <taxon>Hexapoda</taxon>
        <taxon>Insecta</taxon>
        <taxon>Pterygota</taxon>
        <taxon>Neoptera</taxon>
        <taxon>Paraneoptera</taxon>
        <taxon>Hemiptera</taxon>
        <taxon>Sternorrhyncha</taxon>
        <taxon>Psylloidea</taxon>
        <taxon>Psyllidae</taxon>
        <taxon>Psyllinae</taxon>
        <taxon>Cacopsylla</taxon>
    </lineage>
</organism>
<proteinExistence type="predicted"/>
<accession>A0A8D9EE38</accession>
<reference evidence="2" key="1">
    <citation type="submission" date="2021-05" db="EMBL/GenBank/DDBJ databases">
        <authorList>
            <person name="Alioto T."/>
            <person name="Alioto T."/>
            <person name="Gomez Garrido J."/>
        </authorList>
    </citation>
    <scope>NUCLEOTIDE SEQUENCE</scope>
</reference>
<sequence>MDFEKQEKVYFHEGKSIFKSAIIRKIAFPFAAQIFLRTHQHFLPVSRLVFGSCGAHETRTTHPQTPPSRPENGKSIPLPSQHSPEFFRNTYPHTTFLSPFTFFCP</sequence>
<protein>
    <submittedName>
        <fullName evidence="2">Uncharacterized protein</fullName>
    </submittedName>
</protein>
<dbReference type="AlphaFoldDB" id="A0A8D9EE38"/>
<feature type="region of interest" description="Disordered" evidence="1">
    <location>
        <begin position="56"/>
        <end position="84"/>
    </location>
</feature>
<dbReference type="EMBL" id="HBUF01518783">
    <property type="protein sequence ID" value="CAG6748380.1"/>
    <property type="molecule type" value="Transcribed_RNA"/>
</dbReference>
<name>A0A8D9EE38_9HEMI</name>